<evidence type="ECO:0008006" key="3">
    <source>
        <dbReference type="Google" id="ProtNLM"/>
    </source>
</evidence>
<sequence>MGIYSITSSNPTLADDISCIALSPAAIQNILTTAFKYSSNWRFKFNAGKSSVLRFTPSPPHKDSPVTWFLGTEPVCLSNSYNHLGIHLHSKLVHTEKIANACRKGRQAYFALKIREHLNPDTISRLYTRVVLPSIMYGCELWYDLRKKDLQDLNTLQHFICKHADLWNKTVKAAVTNLHIDCRLQRMLSHPDFILCNTINAGRPPFAIWKFPSNIHEIEICKFVVKLWGLPTLPPEVCTVCGSCFTNVFQHISTVCPGTVALRDAWWNTVIEDYDITLSAELCGLCPQDLYLFLLGSRLLSVTASYHNERSRHILNFRFLRDAAAWFYRHLKFTQ</sequence>
<evidence type="ECO:0000313" key="2">
    <source>
        <dbReference type="Proteomes" id="UP000005408"/>
    </source>
</evidence>
<dbReference type="EnsemblMetazoa" id="G16692.1">
    <property type="protein sequence ID" value="G16692.1:cds"/>
    <property type="gene ID" value="G16692"/>
</dbReference>
<keyword evidence="2" id="KW-1185">Reference proteome</keyword>
<organism evidence="1 2">
    <name type="scientific">Magallana gigas</name>
    <name type="common">Pacific oyster</name>
    <name type="synonym">Crassostrea gigas</name>
    <dbReference type="NCBI Taxonomy" id="29159"/>
    <lineage>
        <taxon>Eukaryota</taxon>
        <taxon>Metazoa</taxon>
        <taxon>Spiralia</taxon>
        <taxon>Lophotrochozoa</taxon>
        <taxon>Mollusca</taxon>
        <taxon>Bivalvia</taxon>
        <taxon>Autobranchia</taxon>
        <taxon>Pteriomorphia</taxon>
        <taxon>Ostreida</taxon>
        <taxon>Ostreoidea</taxon>
        <taxon>Ostreidae</taxon>
        <taxon>Magallana</taxon>
    </lineage>
</organism>
<evidence type="ECO:0000313" key="1">
    <source>
        <dbReference type="EnsemblMetazoa" id="G16692.1:cds"/>
    </source>
</evidence>
<proteinExistence type="predicted"/>
<reference evidence="1" key="1">
    <citation type="submission" date="2022-08" db="UniProtKB">
        <authorList>
            <consortium name="EnsemblMetazoa"/>
        </authorList>
    </citation>
    <scope>IDENTIFICATION</scope>
    <source>
        <strain evidence="1">05x7-T-G4-1.051#20</strain>
    </source>
</reference>
<dbReference type="AlphaFoldDB" id="A0A8W8J4A6"/>
<accession>A0A8W8J4A6</accession>
<name>A0A8W8J4A6_MAGGI</name>
<dbReference type="Proteomes" id="UP000005408">
    <property type="component" value="Unassembled WGS sequence"/>
</dbReference>
<protein>
    <recommendedName>
        <fullName evidence="3">Reverse transcriptase domain-containing protein</fullName>
    </recommendedName>
</protein>